<dbReference type="GO" id="GO:0004674">
    <property type="term" value="F:protein serine/threonine kinase activity"/>
    <property type="evidence" value="ECO:0007669"/>
    <property type="project" value="UniProtKB-UniRule"/>
</dbReference>
<evidence type="ECO:0000256" key="1">
    <source>
        <dbReference type="ARBA" id="ARBA00022490"/>
    </source>
</evidence>
<accession>A0A4R2KY20</accession>
<comment type="function">
    <text evidence="11">A protein kinase that phosphorylates Ser and Thr residues. Probably acts to suppress the effects of stress linked to accumulation of reactive oxygen species. Probably involved in the extracytoplasmic stress response.</text>
</comment>
<feature type="site" description="ATP" evidence="11">
    <location>
        <position position="34"/>
    </location>
</feature>
<dbReference type="Proteomes" id="UP000295765">
    <property type="component" value="Unassembled WGS sequence"/>
</dbReference>
<dbReference type="PANTHER" id="PTHR39573">
    <property type="entry name" value="STRESS RESPONSE KINASE A"/>
    <property type="match status" value="1"/>
</dbReference>
<dbReference type="Gene3D" id="1.20.1270.170">
    <property type="match status" value="1"/>
</dbReference>
<sequence>MSAHPYAALGPEQLLAAVEACGYVCDGRFLALSSYENRVYQVGVEDGAPLVAKFYRPGRWSDAAILEEHAFAAELVDAELPVIAPLADAAGCTLHHAGGFAYALYPRRGGRWPPLDDPDTLRRLGRLLARLHRVGATRPFRHRPALDAASFGHASRTWLLAAGVIPEYLRPAYASVSADLLAGVDAAFAAVPVRRIRLHGDCHPGNILWTDDAGAHFVDLDDARSGPAVQDLWLLLSGERAEREAQLGALLDGYEAFARFDTTELALVEPLRALRQLHYAAWLAQRWDDPAFPRAFPWFASPRYWEGHVLELRECLAALDEPPLAAGW</sequence>
<keyword evidence="6 11" id="KW-0547">Nucleotide-binding</keyword>
<keyword evidence="9 11" id="KW-0460">Magnesium</keyword>
<comment type="subunit">
    <text evidence="11">Monomer.</text>
</comment>
<feature type="binding site" evidence="11">
    <location>
        <position position="219"/>
    </location>
    <ligand>
        <name>Mg(2+)</name>
        <dbReference type="ChEBI" id="CHEBI:18420"/>
    </ligand>
</feature>
<comment type="similarity">
    <text evidence="11">Belongs to the SrkA/RdoA protein kinase family.</text>
</comment>
<evidence type="ECO:0000256" key="10">
    <source>
        <dbReference type="ARBA" id="ARBA00023016"/>
    </source>
</evidence>
<dbReference type="GO" id="GO:0005737">
    <property type="term" value="C:cytoplasm"/>
    <property type="evidence" value="ECO:0007669"/>
    <property type="project" value="UniProtKB-SubCell"/>
</dbReference>
<evidence type="ECO:0000256" key="4">
    <source>
        <dbReference type="ARBA" id="ARBA00022679"/>
    </source>
</evidence>
<dbReference type="AlphaFoldDB" id="A0A4R2KY20"/>
<evidence type="ECO:0000256" key="5">
    <source>
        <dbReference type="ARBA" id="ARBA00022723"/>
    </source>
</evidence>
<evidence type="ECO:0000256" key="3">
    <source>
        <dbReference type="ARBA" id="ARBA00022553"/>
    </source>
</evidence>
<dbReference type="PANTHER" id="PTHR39573:SF1">
    <property type="entry name" value="STRESS RESPONSE KINASE A"/>
    <property type="match status" value="1"/>
</dbReference>
<feature type="active site" description="Proton acceptor" evidence="11">
    <location>
        <position position="201"/>
    </location>
</feature>
<protein>
    <recommendedName>
        <fullName evidence="11">Stress response kinase A</fullName>
        <ecNumber evidence="11">2.7.11.1</ecNumber>
    </recommendedName>
    <alternativeName>
        <fullName evidence="11">Serine/threonine-protein kinase SrkA</fullName>
    </alternativeName>
</protein>
<comment type="caution">
    <text evidence="13">The sequence shown here is derived from an EMBL/GenBank/DDBJ whole genome shotgun (WGS) entry which is preliminary data.</text>
</comment>
<feature type="domain" description="Aminoglycoside phosphotransferase" evidence="12">
    <location>
        <begin position="33"/>
        <end position="261"/>
    </location>
</feature>
<dbReference type="Gene3D" id="1.10.510.10">
    <property type="entry name" value="Transferase(Phosphotransferase) domain 1"/>
    <property type="match status" value="1"/>
</dbReference>
<proteinExistence type="inferred from homology"/>
<evidence type="ECO:0000256" key="11">
    <source>
        <dbReference type="HAMAP-Rule" id="MF_01497"/>
    </source>
</evidence>
<dbReference type="SUPFAM" id="SSF56112">
    <property type="entry name" value="Protein kinase-like (PK-like)"/>
    <property type="match status" value="1"/>
</dbReference>
<keyword evidence="1 11" id="KW-0963">Cytoplasm</keyword>
<dbReference type="OrthoDB" id="5392197at2"/>
<dbReference type="Gene3D" id="3.30.200.70">
    <property type="match status" value="1"/>
</dbReference>
<dbReference type="NCBIfam" id="NF008738">
    <property type="entry name" value="PRK11768.1"/>
    <property type="match status" value="1"/>
</dbReference>
<dbReference type="InterPro" id="IPR011009">
    <property type="entry name" value="Kinase-like_dom_sf"/>
</dbReference>
<comment type="subcellular location">
    <subcellularLocation>
        <location evidence="11">Cytoplasm</location>
    </subcellularLocation>
</comment>
<evidence type="ECO:0000256" key="7">
    <source>
        <dbReference type="ARBA" id="ARBA00022777"/>
    </source>
</evidence>
<evidence type="ECO:0000313" key="14">
    <source>
        <dbReference type="Proteomes" id="UP000295765"/>
    </source>
</evidence>
<dbReference type="EMBL" id="SLWY01000022">
    <property type="protein sequence ID" value="TCO78853.1"/>
    <property type="molecule type" value="Genomic_DNA"/>
</dbReference>
<keyword evidence="14" id="KW-1185">Reference proteome</keyword>
<keyword evidence="5 11" id="KW-0479">Metal-binding</keyword>
<evidence type="ECO:0000256" key="8">
    <source>
        <dbReference type="ARBA" id="ARBA00022840"/>
    </source>
</evidence>
<dbReference type="InterPro" id="IPR032882">
    <property type="entry name" value="SrkA/RdoA"/>
</dbReference>
<evidence type="ECO:0000256" key="9">
    <source>
        <dbReference type="ARBA" id="ARBA00022842"/>
    </source>
</evidence>
<keyword evidence="8 11" id="KW-0067">ATP-binding</keyword>
<dbReference type="GO" id="GO:0000287">
    <property type="term" value="F:magnesium ion binding"/>
    <property type="evidence" value="ECO:0007669"/>
    <property type="project" value="UniProtKB-UniRule"/>
</dbReference>
<dbReference type="InterPro" id="IPR002575">
    <property type="entry name" value="Aminoglycoside_PTrfase"/>
</dbReference>
<evidence type="ECO:0000256" key="6">
    <source>
        <dbReference type="ARBA" id="ARBA00022741"/>
    </source>
</evidence>
<dbReference type="RefSeq" id="WP_132545031.1">
    <property type="nucleotide sequence ID" value="NZ_SLWY01000022.1"/>
</dbReference>
<comment type="catalytic activity">
    <reaction evidence="11">
        <text>L-seryl-[protein] + ATP = O-phospho-L-seryl-[protein] + ADP + H(+)</text>
        <dbReference type="Rhea" id="RHEA:17989"/>
        <dbReference type="Rhea" id="RHEA-COMP:9863"/>
        <dbReference type="Rhea" id="RHEA-COMP:11604"/>
        <dbReference type="ChEBI" id="CHEBI:15378"/>
        <dbReference type="ChEBI" id="CHEBI:29999"/>
        <dbReference type="ChEBI" id="CHEBI:30616"/>
        <dbReference type="ChEBI" id="CHEBI:83421"/>
        <dbReference type="ChEBI" id="CHEBI:456216"/>
        <dbReference type="EC" id="2.7.11.1"/>
    </reaction>
</comment>
<feature type="active site" evidence="11">
    <location>
        <position position="219"/>
    </location>
</feature>
<keyword evidence="10 11" id="KW-0346">Stress response</keyword>
<dbReference type="Pfam" id="PF01636">
    <property type="entry name" value="APH"/>
    <property type="match status" value="1"/>
</dbReference>
<dbReference type="GO" id="GO:0106310">
    <property type="term" value="F:protein serine kinase activity"/>
    <property type="evidence" value="ECO:0007669"/>
    <property type="project" value="RHEA"/>
</dbReference>
<comment type="catalytic activity">
    <reaction evidence="11">
        <text>L-threonyl-[protein] + ATP = O-phospho-L-threonyl-[protein] + ADP + H(+)</text>
        <dbReference type="Rhea" id="RHEA:46608"/>
        <dbReference type="Rhea" id="RHEA-COMP:11060"/>
        <dbReference type="Rhea" id="RHEA-COMP:11605"/>
        <dbReference type="ChEBI" id="CHEBI:15378"/>
        <dbReference type="ChEBI" id="CHEBI:30013"/>
        <dbReference type="ChEBI" id="CHEBI:30616"/>
        <dbReference type="ChEBI" id="CHEBI:61977"/>
        <dbReference type="ChEBI" id="CHEBI:456216"/>
        <dbReference type="EC" id="2.7.11.1"/>
    </reaction>
</comment>
<keyword evidence="4 11" id="KW-0808">Transferase</keyword>
<dbReference type="HAMAP" id="MF_01497">
    <property type="entry name" value="SrkA_kinase"/>
    <property type="match status" value="1"/>
</dbReference>
<keyword evidence="3 11" id="KW-0597">Phosphoprotein</keyword>
<gene>
    <name evidence="11" type="primary">srkA</name>
    <name evidence="13" type="ORF">EV699_12221</name>
</gene>
<reference evidence="13 14" key="1">
    <citation type="submission" date="2019-03" db="EMBL/GenBank/DDBJ databases">
        <title>Genomic Encyclopedia of Type Strains, Phase IV (KMG-IV): sequencing the most valuable type-strain genomes for metagenomic binning, comparative biology and taxonomic classification.</title>
        <authorList>
            <person name="Goeker M."/>
        </authorList>
    </citation>
    <scope>NUCLEOTIDE SEQUENCE [LARGE SCALE GENOMIC DNA]</scope>
    <source>
        <strain evidence="13 14">DSM 25287</strain>
    </source>
</reference>
<comment type="cofactor">
    <cofactor evidence="11">
        <name>Mg(2+)</name>
        <dbReference type="ChEBI" id="CHEBI:18420"/>
    </cofactor>
</comment>
<dbReference type="EC" id="2.7.11.1" evidence="11"/>
<evidence type="ECO:0000256" key="2">
    <source>
        <dbReference type="ARBA" id="ARBA00022527"/>
    </source>
</evidence>
<evidence type="ECO:0000259" key="12">
    <source>
        <dbReference type="Pfam" id="PF01636"/>
    </source>
</evidence>
<dbReference type="GO" id="GO:0005524">
    <property type="term" value="F:ATP binding"/>
    <property type="evidence" value="ECO:0007669"/>
    <property type="project" value="UniProtKB-UniRule"/>
</dbReference>
<keyword evidence="2 11" id="KW-0723">Serine/threonine-protein kinase</keyword>
<keyword evidence="7 11" id="KW-0418">Kinase</keyword>
<organism evidence="13 14">
    <name type="scientific">Plasticicumulans lactativorans</name>
    <dbReference type="NCBI Taxonomy" id="1133106"/>
    <lineage>
        <taxon>Bacteria</taxon>
        <taxon>Pseudomonadati</taxon>
        <taxon>Pseudomonadota</taxon>
        <taxon>Gammaproteobacteria</taxon>
        <taxon>Candidatus Competibacteraceae</taxon>
        <taxon>Plasticicumulans</taxon>
    </lineage>
</organism>
<feature type="binding site" evidence="11">
    <location>
        <position position="206"/>
    </location>
    <ligand>
        <name>Mg(2+)</name>
        <dbReference type="ChEBI" id="CHEBI:18420"/>
    </ligand>
</feature>
<evidence type="ECO:0000313" key="13">
    <source>
        <dbReference type="EMBL" id="TCO78853.1"/>
    </source>
</evidence>
<name>A0A4R2KY20_9GAMM</name>